<dbReference type="InterPro" id="IPR001734">
    <property type="entry name" value="Na/solute_symporter"/>
</dbReference>
<evidence type="ECO:0000256" key="9">
    <source>
        <dbReference type="ARBA" id="ARBA00023065"/>
    </source>
</evidence>
<dbReference type="PROSITE" id="PS00456">
    <property type="entry name" value="NA_SOLUT_SYMP_1"/>
    <property type="match status" value="1"/>
</dbReference>
<dbReference type="STRING" id="641665.GCA_002104455_02575"/>
<feature type="transmembrane region" description="Helical" evidence="13">
    <location>
        <begin position="86"/>
        <end position="109"/>
    </location>
</feature>
<dbReference type="GO" id="GO:0005886">
    <property type="term" value="C:plasma membrane"/>
    <property type="evidence" value="ECO:0007669"/>
    <property type="project" value="UniProtKB-SubCell"/>
</dbReference>
<keyword evidence="14" id="KW-0732">Signal</keyword>
<name>A0A1H7KQQ8_9GAMM</name>
<dbReference type="InterPro" id="IPR050277">
    <property type="entry name" value="Sodium:Solute_Symporter"/>
</dbReference>
<dbReference type="PANTHER" id="PTHR48086">
    <property type="entry name" value="SODIUM/PROLINE SYMPORTER-RELATED"/>
    <property type="match status" value="1"/>
</dbReference>
<keyword evidence="11" id="KW-0739">Sodium transport</keyword>
<feature type="transmembrane region" description="Helical" evidence="13">
    <location>
        <begin position="366"/>
        <end position="394"/>
    </location>
</feature>
<dbReference type="GO" id="GO:0015293">
    <property type="term" value="F:symporter activity"/>
    <property type="evidence" value="ECO:0007669"/>
    <property type="project" value="UniProtKB-KW"/>
</dbReference>
<keyword evidence="9" id="KW-0406">Ion transport</keyword>
<dbReference type="InterPro" id="IPR018212">
    <property type="entry name" value="Na/solute_symporter_CS"/>
</dbReference>
<dbReference type="EMBL" id="FOBI01000003">
    <property type="protein sequence ID" value="SEK88846.1"/>
    <property type="molecule type" value="Genomic_DNA"/>
</dbReference>
<evidence type="ECO:0000256" key="11">
    <source>
        <dbReference type="ARBA" id="ARBA00023201"/>
    </source>
</evidence>
<feature type="transmembrane region" description="Helical" evidence="13">
    <location>
        <begin position="224"/>
        <end position="241"/>
    </location>
</feature>
<feature type="transmembrane region" description="Helical" evidence="13">
    <location>
        <begin position="415"/>
        <end position="435"/>
    </location>
</feature>
<keyword evidence="6" id="KW-0769">Symport</keyword>
<feature type="transmembrane region" description="Helical" evidence="13">
    <location>
        <begin position="160"/>
        <end position="180"/>
    </location>
</feature>
<evidence type="ECO:0000256" key="8">
    <source>
        <dbReference type="ARBA" id="ARBA00023053"/>
    </source>
</evidence>
<evidence type="ECO:0000256" key="14">
    <source>
        <dbReference type="SAM" id="SignalP"/>
    </source>
</evidence>
<evidence type="ECO:0000313" key="15">
    <source>
        <dbReference type="EMBL" id="SEK88846.1"/>
    </source>
</evidence>
<dbReference type="PROSITE" id="PS50283">
    <property type="entry name" value="NA_SOLUT_SYMP_3"/>
    <property type="match status" value="1"/>
</dbReference>
<proteinExistence type="inferred from homology"/>
<feature type="transmembrane region" description="Helical" evidence="13">
    <location>
        <begin position="309"/>
        <end position="336"/>
    </location>
</feature>
<dbReference type="Proteomes" id="UP000199297">
    <property type="component" value="Unassembled WGS sequence"/>
</dbReference>
<comment type="similarity">
    <text evidence="2 12">Belongs to the sodium:solute symporter (SSF) (TC 2.A.21) family.</text>
</comment>
<feature type="transmembrane region" description="Helical" evidence="13">
    <location>
        <begin position="275"/>
        <end position="297"/>
    </location>
</feature>
<gene>
    <name evidence="15" type="ORF">SAMN05216262_103218</name>
</gene>
<dbReference type="AlphaFoldDB" id="A0A1H7KQQ8"/>
<sequence length="561" mass="59509">MMLKNKRRNVSLLFLTAISLFLTQPMAWAAGSISGDVAKQALNIPAIVIFILFVLVTLVITYWAARKTSTTKEFYTAGGGIPAWQNGVAISGDFLSAATLLGITSSIYVMGVDGLAIIAGTLGAWPVVLFLIAERLRNLGRFTFIDVVSFRLSASKIRPLAAVSSLFVLVFYLIAQLVGAGKLVQLLFGLDYLVAIISVSLLMVVYVAFGGMLAATWVQFIKSVLLVAGGTILALLLLIQFDFDFGKIFTSAVETHPKGGAIVEVGGWLKDPLSVISLGMTLLFGFIGLPHILMRLFTVKDAAASRKSAFYAISIIGYFQLLIILIGFGALSLIMFNGNYHDAAGDMIGGNNMAVLHVSHLLGGDILLGFIAAVTFATILAVVSGLTISAAATIAHDLYAGTFAKGKVTEKKEMIVSKIAVVGTGVLAIIMGVVFEHQNVVFVSNLAMAIAASANAPVLIMAMFWGGLTTRGAIAGIVLGLASSLLLIVLGPQVMVEVLGMEQAIFPYAYPTVVSVPLAFLSIWYFSISDKSESAAAERLTYQDQFVLSETGIGVQDAVEH</sequence>
<reference evidence="16" key="1">
    <citation type="submission" date="2016-10" db="EMBL/GenBank/DDBJ databases">
        <authorList>
            <person name="Varghese N."/>
            <person name="Submissions S."/>
        </authorList>
    </citation>
    <scope>NUCLEOTIDE SEQUENCE [LARGE SCALE GENOMIC DNA]</scope>
    <source>
        <strain evidence="16">CGMCC 1.9127</strain>
    </source>
</reference>
<dbReference type="RefSeq" id="WP_233143835.1">
    <property type="nucleotide sequence ID" value="NZ_FOBI01000003.1"/>
</dbReference>
<dbReference type="Pfam" id="PF00474">
    <property type="entry name" value="SSF"/>
    <property type="match status" value="1"/>
</dbReference>
<dbReference type="GO" id="GO:0006814">
    <property type="term" value="P:sodium ion transport"/>
    <property type="evidence" value="ECO:0007669"/>
    <property type="project" value="UniProtKB-KW"/>
</dbReference>
<dbReference type="Gene3D" id="1.20.1730.10">
    <property type="entry name" value="Sodium/glucose cotransporter"/>
    <property type="match status" value="1"/>
</dbReference>
<evidence type="ECO:0000256" key="13">
    <source>
        <dbReference type="SAM" id="Phobius"/>
    </source>
</evidence>
<feature type="transmembrane region" description="Helical" evidence="13">
    <location>
        <begin position="192"/>
        <end position="217"/>
    </location>
</feature>
<keyword evidence="7 13" id="KW-1133">Transmembrane helix</keyword>
<evidence type="ECO:0000256" key="2">
    <source>
        <dbReference type="ARBA" id="ARBA00006434"/>
    </source>
</evidence>
<feature type="transmembrane region" description="Helical" evidence="13">
    <location>
        <begin position="115"/>
        <end position="133"/>
    </location>
</feature>
<evidence type="ECO:0000256" key="7">
    <source>
        <dbReference type="ARBA" id="ARBA00022989"/>
    </source>
</evidence>
<evidence type="ECO:0000256" key="1">
    <source>
        <dbReference type="ARBA" id="ARBA00004651"/>
    </source>
</evidence>
<feature type="chain" id="PRO_5011766001" evidence="14">
    <location>
        <begin position="30"/>
        <end position="561"/>
    </location>
</feature>
<evidence type="ECO:0000313" key="16">
    <source>
        <dbReference type="Proteomes" id="UP000199297"/>
    </source>
</evidence>
<feature type="signal peptide" evidence="14">
    <location>
        <begin position="1"/>
        <end position="29"/>
    </location>
</feature>
<dbReference type="GO" id="GO:0015123">
    <property type="term" value="F:acetate transmembrane transporter activity"/>
    <property type="evidence" value="ECO:0007669"/>
    <property type="project" value="TreeGrafter"/>
</dbReference>
<evidence type="ECO:0000256" key="3">
    <source>
        <dbReference type="ARBA" id="ARBA00022448"/>
    </source>
</evidence>
<organism evidence="15 16">
    <name type="scientific">Colwellia chukchiensis</name>
    <dbReference type="NCBI Taxonomy" id="641665"/>
    <lineage>
        <taxon>Bacteria</taxon>
        <taxon>Pseudomonadati</taxon>
        <taxon>Pseudomonadota</taxon>
        <taxon>Gammaproteobacteria</taxon>
        <taxon>Alteromonadales</taxon>
        <taxon>Colwelliaceae</taxon>
        <taxon>Colwellia</taxon>
    </lineage>
</organism>
<evidence type="ECO:0000256" key="5">
    <source>
        <dbReference type="ARBA" id="ARBA00022692"/>
    </source>
</evidence>
<keyword evidence="10 13" id="KW-0472">Membrane</keyword>
<keyword evidence="16" id="KW-1185">Reference proteome</keyword>
<evidence type="ECO:0000256" key="6">
    <source>
        <dbReference type="ARBA" id="ARBA00022847"/>
    </source>
</evidence>
<dbReference type="GO" id="GO:0006847">
    <property type="term" value="P:plasma membrane acetate transport"/>
    <property type="evidence" value="ECO:0007669"/>
    <property type="project" value="TreeGrafter"/>
</dbReference>
<feature type="transmembrane region" description="Helical" evidence="13">
    <location>
        <begin position="508"/>
        <end position="526"/>
    </location>
</feature>
<dbReference type="PANTHER" id="PTHR48086:SF6">
    <property type="entry name" value="CATION_ACETATE SYMPORTER ACTP"/>
    <property type="match status" value="1"/>
</dbReference>
<comment type="subcellular location">
    <subcellularLocation>
        <location evidence="1">Cell membrane</location>
        <topology evidence="1">Multi-pass membrane protein</topology>
    </subcellularLocation>
</comment>
<evidence type="ECO:0000256" key="4">
    <source>
        <dbReference type="ARBA" id="ARBA00022475"/>
    </source>
</evidence>
<evidence type="ECO:0000256" key="12">
    <source>
        <dbReference type="RuleBase" id="RU362091"/>
    </source>
</evidence>
<evidence type="ECO:0000256" key="10">
    <source>
        <dbReference type="ARBA" id="ARBA00023136"/>
    </source>
</evidence>
<keyword evidence="3" id="KW-0813">Transport</keyword>
<protein>
    <submittedName>
        <fullName evidence="15">Cation/acetate symporter</fullName>
    </submittedName>
</protein>
<dbReference type="InterPro" id="IPR038377">
    <property type="entry name" value="Na/Glc_symporter_sf"/>
</dbReference>
<keyword evidence="8" id="KW-0915">Sodium</keyword>
<keyword evidence="4" id="KW-1003">Cell membrane</keyword>
<accession>A0A1H7KQQ8</accession>
<keyword evidence="5 13" id="KW-0812">Transmembrane</keyword>
<feature type="transmembrane region" description="Helical" evidence="13">
    <location>
        <begin position="45"/>
        <end position="65"/>
    </location>
</feature>
<feature type="transmembrane region" description="Helical" evidence="13">
    <location>
        <begin position="441"/>
        <end position="465"/>
    </location>
</feature>
<feature type="transmembrane region" description="Helical" evidence="13">
    <location>
        <begin position="472"/>
        <end position="496"/>
    </location>
</feature>
<dbReference type="CDD" id="cd11480">
    <property type="entry name" value="SLC5sbd_u4"/>
    <property type="match status" value="1"/>
</dbReference>